<dbReference type="Proteomes" id="UP000182160">
    <property type="component" value="Unassembled WGS sequence"/>
</dbReference>
<dbReference type="Gene3D" id="1.10.10.1400">
    <property type="entry name" value="Terminase, small subunit, N-terminal DNA-binding domain, HTH motif"/>
    <property type="match status" value="1"/>
</dbReference>
<reference evidence="3 4" key="1">
    <citation type="submission" date="2016-10" db="EMBL/GenBank/DDBJ databases">
        <authorList>
            <person name="de Groot N.N."/>
        </authorList>
    </citation>
    <scope>NUCLEOTIDE SEQUENCE [LARGE SCALE GENOMIC DNA]</scope>
    <source>
        <strain evidence="3 4">DSM 11457</strain>
    </source>
</reference>
<proteinExistence type="predicted"/>
<dbReference type="PANTHER" id="PTHR41328:SF2">
    <property type="entry name" value="TERMINASE SMALL SUBUNIT"/>
    <property type="match status" value="1"/>
</dbReference>
<dbReference type="InterPro" id="IPR038713">
    <property type="entry name" value="Terminase_Gp1_N_sf"/>
</dbReference>
<dbReference type="EMBL" id="FOBO01000024">
    <property type="protein sequence ID" value="SEN69925.1"/>
    <property type="molecule type" value="Genomic_DNA"/>
</dbReference>
<dbReference type="InterPro" id="IPR052404">
    <property type="entry name" value="SPP1-like_terminase"/>
</dbReference>
<keyword evidence="1" id="KW-1188">Viral release from host cell</keyword>
<gene>
    <name evidence="3" type="ORF">SAMN04488077_12442</name>
</gene>
<keyword evidence="2" id="KW-0231">Viral genome packaging</keyword>
<sequence length="283" mass="31812">MPKNTKISEKKRLNLAPSGLTWKRDVFCSEYLKDRNATQAAIRAGYSERTAKEQGYRLLTNVHVKARVNELMSERAQRLEIETTDVLQRLWEKATADVNELVRIERRCCRYCHGVDHEYQWRTPREFKGAQNATMEEMAKGNADTLLALGQALDEGRTIPCMPNDAGGYGFDQTAGPNPDCPECHGEGIAHVVVLDTREALSHPLYEGVKQTKDGIEVKIADRAKALEQVARHLQMFKDVVDLQASEELITAARAISAASPPITPQYVRDNAHRLDALEWDAL</sequence>
<evidence type="ECO:0000313" key="3">
    <source>
        <dbReference type="EMBL" id="SEN69925.1"/>
    </source>
</evidence>
<dbReference type="AlphaFoldDB" id="A0A1H8IPB3"/>
<protein>
    <submittedName>
        <fullName evidence="3">Terminase small subunit</fullName>
    </submittedName>
</protein>
<evidence type="ECO:0000256" key="1">
    <source>
        <dbReference type="ARBA" id="ARBA00022612"/>
    </source>
</evidence>
<evidence type="ECO:0000256" key="2">
    <source>
        <dbReference type="ARBA" id="ARBA00023219"/>
    </source>
</evidence>
<dbReference type="PANTHER" id="PTHR41328">
    <property type="entry name" value="TERMINASE SMALL SUBUNIT-RELATED"/>
    <property type="match status" value="1"/>
</dbReference>
<name>A0A1H8IPB3_9RHOB</name>
<dbReference type="GO" id="GO:0051276">
    <property type="term" value="P:chromosome organization"/>
    <property type="evidence" value="ECO:0007669"/>
    <property type="project" value="InterPro"/>
</dbReference>
<evidence type="ECO:0000313" key="4">
    <source>
        <dbReference type="Proteomes" id="UP000182160"/>
    </source>
</evidence>
<accession>A0A1H8IPB3</accession>
<dbReference type="Pfam" id="PF03592">
    <property type="entry name" value="Terminase_2"/>
    <property type="match status" value="1"/>
</dbReference>
<dbReference type="InterPro" id="IPR005335">
    <property type="entry name" value="Terminase_ssu"/>
</dbReference>
<organism evidence="3 4">
    <name type="scientific">Roseovarius tolerans</name>
    <dbReference type="NCBI Taxonomy" id="74031"/>
    <lineage>
        <taxon>Bacteria</taxon>
        <taxon>Pseudomonadati</taxon>
        <taxon>Pseudomonadota</taxon>
        <taxon>Alphaproteobacteria</taxon>
        <taxon>Rhodobacterales</taxon>
        <taxon>Roseobacteraceae</taxon>
        <taxon>Roseovarius</taxon>
    </lineage>
</organism>